<reference evidence="1" key="1">
    <citation type="submission" date="2020-01" db="EMBL/GenBank/DDBJ databases">
        <authorList>
            <person name="Qin S."/>
        </authorList>
    </citation>
    <scope>NUCLEOTIDE SEQUENCE</scope>
    <source>
        <strain evidence="1">CVir17-16-YZ6g</strain>
        <plasmid evidence="1">p17-15-vir-like</plasmid>
    </source>
</reference>
<sequence length="106" mass="12483">MKHCLRRYPVTSRESYWLVLRKILLFNDELGVFPCFISTFWHHARTGDWGDNKRALRLSQPRKKLSTAMFSPRIRRGLFTRVLLTGGPHEEKDDNPSSLFCTLFNV</sequence>
<accession>A0A8B0SW73</accession>
<dbReference type="EMBL" id="MN956836">
    <property type="protein sequence ID" value="QTX15154.1"/>
    <property type="molecule type" value="Genomic_DNA"/>
</dbReference>
<dbReference type="AlphaFoldDB" id="A0A8B0SW73"/>
<organism evidence="1">
    <name type="scientific">Klebsiella pneumoniae</name>
    <dbReference type="NCBI Taxonomy" id="573"/>
    <lineage>
        <taxon>Bacteria</taxon>
        <taxon>Pseudomonadati</taxon>
        <taxon>Pseudomonadota</taxon>
        <taxon>Gammaproteobacteria</taxon>
        <taxon>Enterobacterales</taxon>
        <taxon>Enterobacteriaceae</taxon>
        <taxon>Klebsiella/Raoultella group</taxon>
        <taxon>Klebsiella</taxon>
        <taxon>Klebsiella pneumoniae complex</taxon>
    </lineage>
</organism>
<protein>
    <submittedName>
        <fullName evidence="1">Uncharacterized protein</fullName>
    </submittedName>
</protein>
<proteinExistence type="predicted"/>
<keyword evidence="1" id="KW-0614">Plasmid</keyword>
<name>A0A8B0SW73_KLEPN</name>
<evidence type="ECO:0000313" key="1">
    <source>
        <dbReference type="EMBL" id="QTX15154.1"/>
    </source>
</evidence>
<geneLocation type="plasmid" evidence="1">
    <name>p17-15-vir-like</name>
</geneLocation>